<gene>
    <name evidence="2" type="ORF">BPAG_LOCUS14001</name>
</gene>
<evidence type="ECO:0000256" key="1">
    <source>
        <dbReference type="SAM" id="MobiDB-lite"/>
    </source>
</evidence>
<dbReference type="EMBL" id="UZAD01013492">
    <property type="protein sequence ID" value="VDN95186.1"/>
    <property type="molecule type" value="Genomic_DNA"/>
</dbReference>
<name>A0A0N4TYH6_BRUPA</name>
<proteinExistence type="predicted"/>
<protein>
    <submittedName>
        <fullName evidence="4">RING-type domain-containing protein</fullName>
    </submittedName>
</protein>
<dbReference type="WBParaSite" id="BPAG_0001407301-mRNA-1">
    <property type="protein sequence ID" value="BPAG_0001407301-mRNA-1"/>
    <property type="gene ID" value="BPAG_0001407301"/>
</dbReference>
<dbReference type="AlphaFoldDB" id="A0A0N4TYH6"/>
<evidence type="ECO:0000313" key="4">
    <source>
        <dbReference type="WBParaSite" id="BPAG_0001407301-mRNA-1"/>
    </source>
</evidence>
<keyword evidence="3" id="KW-1185">Reference proteome</keyword>
<feature type="region of interest" description="Disordered" evidence="1">
    <location>
        <begin position="695"/>
        <end position="717"/>
    </location>
</feature>
<dbReference type="Proteomes" id="UP000278627">
    <property type="component" value="Unassembled WGS sequence"/>
</dbReference>
<reference evidence="4" key="1">
    <citation type="submission" date="2017-02" db="UniProtKB">
        <authorList>
            <consortium name="WormBaseParasite"/>
        </authorList>
    </citation>
    <scope>IDENTIFICATION</scope>
</reference>
<sequence>LTENEDRKTKGWWKENEHCCRTAHESRNAVYVHDEMDKRGSSLVRPLVPETLIQHSTRNLFPEVRRVVVARMSSDEGCRPLRGKVLLPASGVLTEDGIPFYHLIRYALKPIHLQRVKQCGIELKIGQFSNEENNLLERNWERYAAANNVDCSRAYEFAGGYSREMDADERINLLVFQNKTNFVPAMFVIFNRSRFLGEGLNDRTGRQVISRMLIMYHPGEKNRPEWNNELEEQFEKLYAEGCSSRAISIRLQRSKAEIDYRINLLRRRTEKPCDFDDYDTELTDSARQVLYGFVTKWLLPRNCPSELEEMLPEKETWNVADFALLQDQEKAISYLPWLSLTWKMLRPVPVIKKLLKEVDRLRATCERFDGDTEKATDACMPKLPLISVGEYRRALSLFLEQKPMFPSRIDIEQLQRRIEEENLVGYCTNGLIEGEFLKRMLCGHIVNFRHATRAMNFNCVDWITVLIEYLTHLDGSLRKWHYSMKYVRELISQKLEKKHENVLISSNDTMNADENNSLSYSAAFNRAHKYEQKNCISYINDLEVHNTNNQKLVTNEGSTASDFYTEYFTEKLRNLIESRIILFDEQQQRNFGKKLRKIMKKDEKLEALRGLIEKMISILEDEQKMNLIRKHEKIIRRFQKMQGARSTQSDVHCDFNEAEMPNKSCNGKDETGNYSYSEGVAGMIQETKMLDSDIGFDMSGSLEKDKANSKGESRRRK</sequence>
<reference evidence="2 3" key="2">
    <citation type="submission" date="2018-11" db="EMBL/GenBank/DDBJ databases">
        <authorList>
            <consortium name="Pathogen Informatics"/>
        </authorList>
    </citation>
    <scope>NUCLEOTIDE SEQUENCE [LARGE SCALE GENOMIC DNA]</scope>
</reference>
<evidence type="ECO:0000313" key="2">
    <source>
        <dbReference type="EMBL" id="VDN95186.1"/>
    </source>
</evidence>
<organism evidence="4">
    <name type="scientific">Brugia pahangi</name>
    <name type="common">Filarial nematode worm</name>
    <dbReference type="NCBI Taxonomy" id="6280"/>
    <lineage>
        <taxon>Eukaryota</taxon>
        <taxon>Metazoa</taxon>
        <taxon>Ecdysozoa</taxon>
        <taxon>Nematoda</taxon>
        <taxon>Chromadorea</taxon>
        <taxon>Rhabditida</taxon>
        <taxon>Spirurina</taxon>
        <taxon>Spiruromorpha</taxon>
        <taxon>Filarioidea</taxon>
        <taxon>Onchocercidae</taxon>
        <taxon>Brugia</taxon>
    </lineage>
</organism>
<feature type="compositionally biased region" description="Basic and acidic residues" evidence="1">
    <location>
        <begin position="702"/>
        <end position="717"/>
    </location>
</feature>
<accession>A0A0N4TYH6</accession>
<dbReference type="STRING" id="6280.A0A0N4TYH6"/>
<evidence type="ECO:0000313" key="3">
    <source>
        <dbReference type="Proteomes" id="UP000278627"/>
    </source>
</evidence>